<comment type="caution">
    <text evidence="4">The sequence shown here is derived from an EMBL/GenBank/DDBJ whole genome shotgun (WGS) entry which is preliminary data.</text>
</comment>
<evidence type="ECO:0000313" key="4">
    <source>
        <dbReference type="EMBL" id="PWU84225.1"/>
    </source>
</evidence>
<feature type="domain" description="DUF7578" evidence="3">
    <location>
        <begin position="1"/>
        <end position="61"/>
    </location>
</feature>
<feature type="region of interest" description="Disordered" evidence="1">
    <location>
        <begin position="143"/>
        <end position="163"/>
    </location>
</feature>
<dbReference type="VEuPathDB" id="TriTrypDB:TcG_07709"/>
<gene>
    <name evidence="4" type="ORF">C3747_768g5</name>
</gene>
<dbReference type="AlphaFoldDB" id="A0A2V2UJ55"/>
<dbReference type="VEuPathDB" id="TriTrypDB:Tc_MARK_7906"/>
<evidence type="ECO:0000313" key="5">
    <source>
        <dbReference type="Proteomes" id="UP000246078"/>
    </source>
</evidence>
<evidence type="ECO:0000259" key="2">
    <source>
        <dbReference type="Pfam" id="PF20445"/>
    </source>
</evidence>
<dbReference type="InterPro" id="IPR056000">
    <property type="entry name" value="DUF7578"/>
</dbReference>
<dbReference type="InterPro" id="IPR046835">
    <property type="entry name" value="RHS_N"/>
</dbReference>
<dbReference type="VEuPathDB" id="TriTrypDB:C3747_768g5"/>
<organism evidence="4 5">
    <name type="scientific">Trypanosoma cruzi</name>
    <dbReference type="NCBI Taxonomy" id="5693"/>
    <lineage>
        <taxon>Eukaryota</taxon>
        <taxon>Discoba</taxon>
        <taxon>Euglenozoa</taxon>
        <taxon>Kinetoplastea</taxon>
        <taxon>Metakinetoplastina</taxon>
        <taxon>Trypanosomatida</taxon>
        <taxon>Trypanosomatidae</taxon>
        <taxon>Trypanosoma</taxon>
        <taxon>Schizotrypanum</taxon>
    </lineage>
</organism>
<feature type="domain" description="Retrotransposon hot spot protein N-terminal" evidence="2">
    <location>
        <begin position="125"/>
        <end position="153"/>
    </location>
</feature>
<protein>
    <submittedName>
        <fullName evidence="4">Putative retrotransposon hot spot (RHS) protein</fullName>
    </submittedName>
</protein>
<dbReference type="Proteomes" id="UP000246078">
    <property type="component" value="Unassembled WGS sequence"/>
</dbReference>
<accession>A0A2V2UJ55</accession>
<dbReference type="Pfam" id="PF24466">
    <property type="entry name" value="DUF7578"/>
    <property type="match status" value="1"/>
</dbReference>
<dbReference type="VEuPathDB" id="TriTrypDB:TcCL_ESM10776"/>
<dbReference type="Pfam" id="PF20445">
    <property type="entry name" value="RHS_N"/>
    <property type="match status" value="1"/>
</dbReference>
<dbReference type="VEuPathDB" id="TriTrypDB:C4B63_159g18"/>
<evidence type="ECO:0000256" key="1">
    <source>
        <dbReference type="SAM" id="MobiDB-lite"/>
    </source>
</evidence>
<sequence length="181" mass="20417">MKLKDFLARELGGRGVVDTNRSVLLKEFFKDPNKCIPDKGLLKEIQASDRYARMEGTVRDEMDMEEDVHKLYKNGVHTLLKWSEAAAEVKATVHGITNEFLDVAFEEARILTTTSAPEKLEGLCESVYSARWHHVVEVPDDKGMGMDVRRGSHRSHGSTGRLVTPSKRMTMRSNPVHRVPG</sequence>
<evidence type="ECO:0000259" key="3">
    <source>
        <dbReference type="Pfam" id="PF24466"/>
    </source>
</evidence>
<name>A0A2V2UJ55_TRYCR</name>
<reference evidence="4 5" key="1">
    <citation type="journal article" date="2018" name="Microb. Genom.">
        <title>Expanding an expanded genome: long-read sequencing of Trypanosoma cruzi.</title>
        <authorList>
            <person name="Berna L."/>
            <person name="Rodriguez M."/>
            <person name="Chiribao M.L."/>
            <person name="Parodi-Talice A."/>
            <person name="Pita S."/>
            <person name="Rijo G."/>
            <person name="Alvarez-Valin F."/>
            <person name="Robello C."/>
        </authorList>
    </citation>
    <scope>NUCLEOTIDE SEQUENCE [LARGE SCALE GENOMIC DNA]</scope>
    <source>
        <strain evidence="4 5">TCC</strain>
    </source>
</reference>
<dbReference type="VEuPathDB" id="TriTrypDB:ECC02_012557"/>
<dbReference type="VEuPathDB" id="TriTrypDB:TCDM_11077"/>
<dbReference type="NCBIfam" id="TIGR01631">
    <property type="entry name" value="Trypano_RHS"/>
    <property type="match status" value="1"/>
</dbReference>
<dbReference type="InterPro" id="IPR006518">
    <property type="entry name" value="Trypano_RHS"/>
</dbReference>
<proteinExistence type="predicted"/>
<dbReference type="EMBL" id="PRFC01000768">
    <property type="protein sequence ID" value="PWU84225.1"/>
    <property type="molecule type" value="Genomic_DNA"/>
</dbReference>